<name>A0A0C9VDZ9_SPHS4</name>
<keyword evidence="2" id="KW-1185">Reference proteome</keyword>
<gene>
    <name evidence="1" type="ORF">M422DRAFT_262045</name>
</gene>
<proteinExistence type="predicted"/>
<dbReference type="Proteomes" id="UP000054279">
    <property type="component" value="Unassembled WGS sequence"/>
</dbReference>
<reference evidence="1 2" key="1">
    <citation type="submission" date="2014-06" db="EMBL/GenBank/DDBJ databases">
        <title>Evolutionary Origins and Diversification of the Mycorrhizal Mutualists.</title>
        <authorList>
            <consortium name="DOE Joint Genome Institute"/>
            <consortium name="Mycorrhizal Genomics Consortium"/>
            <person name="Kohler A."/>
            <person name="Kuo A."/>
            <person name="Nagy L.G."/>
            <person name="Floudas D."/>
            <person name="Copeland A."/>
            <person name="Barry K.W."/>
            <person name="Cichocki N."/>
            <person name="Veneault-Fourrey C."/>
            <person name="LaButti K."/>
            <person name="Lindquist E.A."/>
            <person name="Lipzen A."/>
            <person name="Lundell T."/>
            <person name="Morin E."/>
            <person name="Murat C."/>
            <person name="Riley R."/>
            <person name="Ohm R."/>
            <person name="Sun H."/>
            <person name="Tunlid A."/>
            <person name="Henrissat B."/>
            <person name="Grigoriev I.V."/>
            <person name="Hibbett D.S."/>
            <person name="Martin F."/>
        </authorList>
    </citation>
    <scope>NUCLEOTIDE SEQUENCE [LARGE SCALE GENOMIC DNA]</scope>
    <source>
        <strain evidence="1 2">SS14</strain>
    </source>
</reference>
<dbReference type="AlphaFoldDB" id="A0A0C9VDZ9"/>
<sequence>MDALPPELFREIFLLALPILPKNLKNVPLEVAIMCRWSIISPDPLPAVHRLSSVCTLWRNIINGLLPAWSKIVGRPPDNPPLESIMDKCQNEQLDLFIKCNTVHTLHEATDDVKE</sequence>
<dbReference type="EMBL" id="KN837186">
    <property type="protein sequence ID" value="KIJ35646.1"/>
    <property type="molecule type" value="Genomic_DNA"/>
</dbReference>
<organism evidence="1 2">
    <name type="scientific">Sphaerobolus stellatus (strain SS14)</name>
    <dbReference type="NCBI Taxonomy" id="990650"/>
    <lineage>
        <taxon>Eukaryota</taxon>
        <taxon>Fungi</taxon>
        <taxon>Dikarya</taxon>
        <taxon>Basidiomycota</taxon>
        <taxon>Agaricomycotina</taxon>
        <taxon>Agaricomycetes</taxon>
        <taxon>Phallomycetidae</taxon>
        <taxon>Geastrales</taxon>
        <taxon>Sphaerobolaceae</taxon>
        <taxon>Sphaerobolus</taxon>
    </lineage>
</organism>
<dbReference type="HOGENOM" id="CLU_2110509_0_0_1"/>
<evidence type="ECO:0008006" key="3">
    <source>
        <dbReference type="Google" id="ProtNLM"/>
    </source>
</evidence>
<accession>A0A0C9VDZ9</accession>
<evidence type="ECO:0000313" key="2">
    <source>
        <dbReference type="Proteomes" id="UP000054279"/>
    </source>
</evidence>
<evidence type="ECO:0000313" key="1">
    <source>
        <dbReference type="EMBL" id="KIJ35646.1"/>
    </source>
</evidence>
<protein>
    <recommendedName>
        <fullName evidence="3">F-box domain-containing protein</fullName>
    </recommendedName>
</protein>